<gene>
    <name evidence="1" type="ORF">GCM10023208_24620</name>
</gene>
<sequence>MQLILYATWIAAPSTNLGAMLPSNQEIPRLADEYDAAQERGEIGRQGKPVTVPDENGIVPATAADAGLTRKQIHEARQLRDAEEGGA</sequence>
<comment type="caution">
    <text evidence="1">The sequence shown here is derived from an EMBL/GenBank/DDBJ whole genome shotgun (WGS) entry which is preliminary data.</text>
</comment>
<organism evidence="1 2">
    <name type="scientific">Erythrobacter westpacificensis</name>
    <dbReference type="NCBI Taxonomy" id="1055231"/>
    <lineage>
        <taxon>Bacteria</taxon>
        <taxon>Pseudomonadati</taxon>
        <taxon>Pseudomonadota</taxon>
        <taxon>Alphaproteobacteria</taxon>
        <taxon>Sphingomonadales</taxon>
        <taxon>Erythrobacteraceae</taxon>
        <taxon>Erythrobacter/Porphyrobacter group</taxon>
        <taxon>Erythrobacter</taxon>
    </lineage>
</organism>
<evidence type="ECO:0000313" key="1">
    <source>
        <dbReference type="EMBL" id="GAA5058285.1"/>
    </source>
</evidence>
<dbReference type="EMBL" id="BAABHV010000017">
    <property type="protein sequence ID" value="GAA5058285.1"/>
    <property type="molecule type" value="Genomic_DNA"/>
</dbReference>
<evidence type="ECO:0000313" key="2">
    <source>
        <dbReference type="Proteomes" id="UP001500518"/>
    </source>
</evidence>
<proteinExistence type="predicted"/>
<keyword evidence="2" id="KW-1185">Reference proteome</keyword>
<accession>A0ABP9KGH4</accession>
<name>A0ABP9KGH4_9SPHN</name>
<protein>
    <submittedName>
        <fullName evidence="1">Uncharacterized protein</fullName>
    </submittedName>
</protein>
<dbReference type="Proteomes" id="UP001500518">
    <property type="component" value="Unassembled WGS sequence"/>
</dbReference>
<reference evidence="2" key="1">
    <citation type="journal article" date="2019" name="Int. J. Syst. Evol. Microbiol.">
        <title>The Global Catalogue of Microorganisms (GCM) 10K type strain sequencing project: providing services to taxonomists for standard genome sequencing and annotation.</title>
        <authorList>
            <consortium name="The Broad Institute Genomics Platform"/>
            <consortium name="The Broad Institute Genome Sequencing Center for Infectious Disease"/>
            <person name="Wu L."/>
            <person name="Ma J."/>
        </authorList>
    </citation>
    <scope>NUCLEOTIDE SEQUENCE [LARGE SCALE GENOMIC DNA]</scope>
    <source>
        <strain evidence="2">JCM 18014</strain>
    </source>
</reference>